<dbReference type="Gene3D" id="2.40.50.1020">
    <property type="entry name" value="LytTr DNA-binding domain"/>
    <property type="match status" value="1"/>
</dbReference>
<dbReference type="SMART" id="SM00850">
    <property type="entry name" value="LytTR"/>
    <property type="match status" value="1"/>
</dbReference>
<keyword evidence="1" id="KW-0472">Membrane</keyword>
<evidence type="ECO:0000256" key="1">
    <source>
        <dbReference type="SAM" id="Phobius"/>
    </source>
</evidence>
<dbReference type="AlphaFoldDB" id="A0A4R3JF81"/>
<dbReference type="Proteomes" id="UP000295696">
    <property type="component" value="Unassembled WGS sequence"/>
</dbReference>
<dbReference type="InterPro" id="IPR007492">
    <property type="entry name" value="LytTR_DNA-bd_dom"/>
</dbReference>
<keyword evidence="1" id="KW-0812">Transmembrane</keyword>
<protein>
    <submittedName>
        <fullName evidence="3">LytTr DNA-binding domain-containing protein</fullName>
    </submittedName>
</protein>
<evidence type="ECO:0000313" key="4">
    <source>
        <dbReference type="Proteomes" id="UP000295696"/>
    </source>
</evidence>
<feature type="transmembrane region" description="Helical" evidence="1">
    <location>
        <begin position="64"/>
        <end position="91"/>
    </location>
</feature>
<reference evidence="3 4" key="1">
    <citation type="submission" date="2019-03" db="EMBL/GenBank/DDBJ databases">
        <title>Genomic Encyclopedia of Type Strains, Phase IV (KMG-IV): sequencing the most valuable type-strain genomes for metagenomic binning, comparative biology and taxonomic classification.</title>
        <authorList>
            <person name="Goeker M."/>
        </authorList>
    </citation>
    <scope>NUCLEOTIDE SEQUENCE [LARGE SCALE GENOMIC DNA]</scope>
    <source>
        <strain evidence="3 4">DSM 104836</strain>
    </source>
</reference>
<sequence>MTKNSKRNDLDVDLMDTLGRRFDVKLNDVPDHLLHRSTLLYYVLCALILLATDAPGVLDSYPLSVAVLFWVVGFATYIALYPPALLTVALLQSRFVRIPMPMPVLCVLTLVPSVGLAQAVGDALTGSESHVFAPTRFLTLLLTVHPMETIYSRFVLPKVKEQTTSAKARALLQKPRCVSVGTQRLEVCRILHVAAQEHFIRIQLEDSHILHRARLSDFVAQTEPQDGIQPHRSWWVSRSAKPRLDRDGQRHVLILEDETVVPVARSRLRAIEKWLKDDDANQHMAAAE</sequence>
<comment type="caution">
    <text evidence="3">The sequence shown here is derived from an EMBL/GenBank/DDBJ whole genome shotgun (WGS) entry which is preliminary data.</text>
</comment>
<evidence type="ECO:0000313" key="3">
    <source>
        <dbReference type="EMBL" id="TCS63913.1"/>
    </source>
</evidence>
<dbReference type="OrthoDB" id="7028951at2"/>
<dbReference type="RefSeq" id="WP_132244868.1">
    <property type="nucleotide sequence ID" value="NZ_SLZU01000006.1"/>
</dbReference>
<feature type="transmembrane region" description="Helical" evidence="1">
    <location>
        <begin position="39"/>
        <end position="58"/>
    </location>
</feature>
<keyword evidence="4" id="KW-1185">Reference proteome</keyword>
<evidence type="ECO:0000259" key="2">
    <source>
        <dbReference type="PROSITE" id="PS50930"/>
    </source>
</evidence>
<keyword evidence="3" id="KW-0238">DNA-binding</keyword>
<proteinExistence type="predicted"/>
<organism evidence="3 4">
    <name type="scientific">Primorskyibacter sedentarius</name>
    <dbReference type="NCBI Taxonomy" id="745311"/>
    <lineage>
        <taxon>Bacteria</taxon>
        <taxon>Pseudomonadati</taxon>
        <taxon>Pseudomonadota</taxon>
        <taxon>Alphaproteobacteria</taxon>
        <taxon>Rhodobacterales</taxon>
        <taxon>Roseobacteraceae</taxon>
        <taxon>Primorskyibacter</taxon>
    </lineage>
</organism>
<dbReference type="GO" id="GO:0003677">
    <property type="term" value="F:DNA binding"/>
    <property type="evidence" value="ECO:0007669"/>
    <property type="project" value="UniProtKB-KW"/>
</dbReference>
<keyword evidence="1" id="KW-1133">Transmembrane helix</keyword>
<dbReference type="PROSITE" id="PS50930">
    <property type="entry name" value="HTH_LYTTR"/>
    <property type="match status" value="1"/>
</dbReference>
<accession>A0A4R3JF81</accession>
<dbReference type="Pfam" id="PF04397">
    <property type="entry name" value="LytTR"/>
    <property type="match status" value="1"/>
</dbReference>
<dbReference type="EMBL" id="SLZU01000006">
    <property type="protein sequence ID" value="TCS63913.1"/>
    <property type="molecule type" value="Genomic_DNA"/>
</dbReference>
<name>A0A4R3JF81_9RHOB</name>
<feature type="domain" description="HTH LytTR-type" evidence="2">
    <location>
        <begin position="190"/>
        <end position="277"/>
    </location>
</feature>
<gene>
    <name evidence="3" type="ORF">EDD52_106182</name>
</gene>